<comment type="caution">
    <text evidence="2">The sequence shown here is derived from an EMBL/GenBank/DDBJ whole genome shotgun (WGS) entry which is preliminary data.</text>
</comment>
<sequence>MQTDVRTEAAAAVSTDAVLQYLETKPYVFTTVIYFTDHRGRHNRENLATKEGQLHACESASSEATIFEFIQSIPAASSRGHLSGSTARRGLQAKARNSTGSTWHQVHGASSSKDVGVRSYDGRHPALSNVADGLDNMPAFIKRTDLHSIQHLRVMKNAELGHVHEEDKGMPAGDDQQRDQCRTLHESAAWTGSRGSFRASRTGHALNITGNQGGYTTIHRHGFAVVNVCCIGFKDLFCPSRPLHLLKGNVMEQLVRDTTSRHAGAAHLVSMAKDGRTHVFKVVLDAEDATTPNVIVWPPGCYHEINTP</sequence>
<name>A0A835ZA20_9STRA</name>
<evidence type="ECO:0000313" key="2">
    <source>
        <dbReference type="EMBL" id="KAG5186304.1"/>
    </source>
</evidence>
<protein>
    <submittedName>
        <fullName evidence="2">Uncharacterized protein</fullName>
    </submittedName>
</protein>
<dbReference type="AlphaFoldDB" id="A0A835ZA20"/>
<gene>
    <name evidence="2" type="ORF">JKP88DRAFT_240908</name>
</gene>
<feature type="compositionally biased region" description="Polar residues" evidence="1">
    <location>
        <begin position="95"/>
        <end position="113"/>
    </location>
</feature>
<dbReference type="EMBL" id="JAFCMP010000112">
    <property type="protein sequence ID" value="KAG5186304.1"/>
    <property type="molecule type" value="Genomic_DNA"/>
</dbReference>
<evidence type="ECO:0000256" key="1">
    <source>
        <dbReference type="SAM" id="MobiDB-lite"/>
    </source>
</evidence>
<dbReference type="Proteomes" id="UP000664859">
    <property type="component" value="Unassembled WGS sequence"/>
</dbReference>
<feature type="region of interest" description="Disordered" evidence="1">
    <location>
        <begin position="78"/>
        <end position="118"/>
    </location>
</feature>
<evidence type="ECO:0000313" key="3">
    <source>
        <dbReference type="Proteomes" id="UP000664859"/>
    </source>
</evidence>
<reference evidence="2" key="1">
    <citation type="submission" date="2021-02" db="EMBL/GenBank/DDBJ databases">
        <title>First Annotated Genome of the Yellow-green Alga Tribonema minus.</title>
        <authorList>
            <person name="Mahan K.M."/>
        </authorList>
    </citation>
    <scope>NUCLEOTIDE SEQUENCE</scope>
    <source>
        <strain evidence="2">UTEX B ZZ1240</strain>
    </source>
</reference>
<proteinExistence type="predicted"/>
<organism evidence="2 3">
    <name type="scientific">Tribonema minus</name>
    <dbReference type="NCBI Taxonomy" id="303371"/>
    <lineage>
        <taxon>Eukaryota</taxon>
        <taxon>Sar</taxon>
        <taxon>Stramenopiles</taxon>
        <taxon>Ochrophyta</taxon>
        <taxon>PX clade</taxon>
        <taxon>Xanthophyceae</taxon>
        <taxon>Tribonematales</taxon>
        <taxon>Tribonemataceae</taxon>
        <taxon>Tribonema</taxon>
    </lineage>
</organism>
<keyword evidence="3" id="KW-1185">Reference proteome</keyword>
<accession>A0A835ZA20</accession>